<dbReference type="AlphaFoldDB" id="A0AAV9J8E4"/>
<dbReference type="EMBL" id="JAVFHQ010000057">
    <property type="protein sequence ID" value="KAK4541102.1"/>
    <property type="molecule type" value="Genomic_DNA"/>
</dbReference>
<keyword evidence="4" id="KW-1185">Reference proteome</keyword>
<organism evidence="3 4">
    <name type="scientific">Oleoguttula mirabilis</name>
    <dbReference type="NCBI Taxonomy" id="1507867"/>
    <lineage>
        <taxon>Eukaryota</taxon>
        <taxon>Fungi</taxon>
        <taxon>Dikarya</taxon>
        <taxon>Ascomycota</taxon>
        <taxon>Pezizomycotina</taxon>
        <taxon>Dothideomycetes</taxon>
        <taxon>Dothideomycetidae</taxon>
        <taxon>Mycosphaerellales</taxon>
        <taxon>Teratosphaeriaceae</taxon>
        <taxon>Oleoguttula</taxon>
    </lineage>
</organism>
<dbReference type="Proteomes" id="UP001324427">
    <property type="component" value="Unassembled WGS sequence"/>
</dbReference>
<reference evidence="3 4" key="1">
    <citation type="submission" date="2021-11" db="EMBL/GenBank/DDBJ databases">
        <title>Black yeast isolated from Biological Soil Crust.</title>
        <authorList>
            <person name="Kurbessoian T."/>
        </authorList>
    </citation>
    <scope>NUCLEOTIDE SEQUENCE [LARGE SCALE GENOMIC DNA]</scope>
    <source>
        <strain evidence="3 4">CCFEE 5522</strain>
    </source>
</reference>
<evidence type="ECO:0000313" key="3">
    <source>
        <dbReference type="EMBL" id="KAK4541102.1"/>
    </source>
</evidence>
<gene>
    <name evidence="3" type="ORF">LTR36_008327</name>
</gene>
<name>A0AAV9J8E4_9PEZI</name>
<proteinExistence type="predicted"/>
<feature type="domain" description="F-box" evidence="2">
    <location>
        <begin position="6"/>
        <end position="55"/>
    </location>
</feature>
<comment type="caution">
    <text evidence="3">The sequence shown here is derived from an EMBL/GenBank/DDBJ whole genome shotgun (WGS) entry which is preliminary data.</text>
</comment>
<evidence type="ECO:0000259" key="2">
    <source>
        <dbReference type="PROSITE" id="PS50181"/>
    </source>
</evidence>
<evidence type="ECO:0000313" key="4">
    <source>
        <dbReference type="Proteomes" id="UP001324427"/>
    </source>
</evidence>
<protein>
    <recommendedName>
        <fullName evidence="2">F-box domain-containing protein</fullName>
    </recommendedName>
</protein>
<dbReference type="InterPro" id="IPR001810">
    <property type="entry name" value="F-box_dom"/>
</dbReference>
<evidence type="ECO:0000256" key="1">
    <source>
        <dbReference type="SAM" id="MobiDB-lite"/>
    </source>
</evidence>
<sequence length="399" mass="45533">MARPDNARLLELPVELVEWIAQDLSTSDLMSTRLACRELEAKVSTVFAKKCFVDRAFFVNDRTSMLVLVQIAQHPLYAKTMKRVRFNVARLLDSKNDHARRVSVKEQGGENRSSRARNRECRQQYEQLAQDERRFRKDSQYSLLSAVLSSFVVVRNTPAIAIGAHNLDGPTGTHGVQRLRREIGYRSCFAFPSTVKKPFENLWVAMMEAEYPITNLTLGNCTFGTYKNRDVPVPLSALSQGKTKGSFRHLTSLKLTLPPSHVEGGLEVLDRIDNELVGVLNLLTEAAHLQKLNLVVPISKNEPHKRCDPLTLAAIIRSKVARKPEHLQHIRELTLAGHSLPFRWVVDFVREHRVTLRKLVLHEVIEDNRVPRDAEKRLRAASGREDFVVTMYRAFAGWW</sequence>
<feature type="region of interest" description="Disordered" evidence="1">
    <location>
        <begin position="100"/>
        <end position="120"/>
    </location>
</feature>
<accession>A0AAV9J8E4</accession>
<dbReference type="PROSITE" id="PS50181">
    <property type="entry name" value="FBOX"/>
    <property type="match status" value="1"/>
</dbReference>